<name>A0ABR8TKN9_9PSED</name>
<comment type="caution">
    <text evidence="2">The sequence shown here is derived from an EMBL/GenBank/DDBJ whole genome shotgun (WGS) entry which is preliminary data.</text>
</comment>
<sequence>MRSWLFGLVLWPVVAQAEIYRWTDTQGRVHFGSRAQAGADANLIVVQPQIIERDQATREREARVAEVFDARRQEQSQAREIARERQAQRDQECRRLREHLARLERGGRFYYLDDEQQHRFYSDEQLTKARQQLRDRVAGLCA</sequence>
<proteinExistence type="predicted"/>
<evidence type="ECO:0000313" key="2">
    <source>
        <dbReference type="EMBL" id="MBD7976338.1"/>
    </source>
</evidence>
<dbReference type="EMBL" id="JACSQG010000001">
    <property type="protein sequence ID" value="MBD7976338.1"/>
    <property type="molecule type" value="Genomic_DNA"/>
</dbReference>
<dbReference type="Pfam" id="PF13511">
    <property type="entry name" value="DUF4124"/>
    <property type="match status" value="1"/>
</dbReference>
<accession>A0ABR8TKN9</accession>
<keyword evidence="3" id="KW-1185">Reference proteome</keyword>
<protein>
    <submittedName>
        <fullName evidence="2">DUF4124 domain-containing protein</fullName>
    </submittedName>
</protein>
<organism evidence="2 3">
    <name type="scientific">Serpens gallinarum</name>
    <dbReference type="NCBI Taxonomy" id="2763075"/>
    <lineage>
        <taxon>Bacteria</taxon>
        <taxon>Pseudomonadati</taxon>
        <taxon>Pseudomonadota</taxon>
        <taxon>Gammaproteobacteria</taxon>
        <taxon>Pseudomonadales</taxon>
        <taxon>Pseudomonadaceae</taxon>
        <taxon>Pseudomonas</taxon>
    </lineage>
</organism>
<dbReference type="Proteomes" id="UP000611945">
    <property type="component" value="Unassembled WGS sequence"/>
</dbReference>
<dbReference type="RefSeq" id="WP_251835093.1">
    <property type="nucleotide sequence ID" value="NZ_JACSQG010000001.1"/>
</dbReference>
<evidence type="ECO:0000259" key="1">
    <source>
        <dbReference type="Pfam" id="PF13511"/>
    </source>
</evidence>
<dbReference type="InterPro" id="IPR025392">
    <property type="entry name" value="DUF4124"/>
</dbReference>
<reference evidence="2 3" key="1">
    <citation type="submission" date="2020-08" db="EMBL/GenBank/DDBJ databases">
        <title>A Genomic Blueprint of the Chicken Gut Microbiome.</title>
        <authorList>
            <person name="Gilroy R."/>
            <person name="Ravi A."/>
            <person name="Getino M."/>
            <person name="Pursley I."/>
            <person name="Horton D.L."/>
            <person name="Alikhan N.-F."/>
            <person name="Baker D."/>
            <person name="Gharbi K."/>
            <person name="Hall N."/>
            <person name="Watson M."/>
            <person name="Adriaenssens E.M."/>
            <person name="Foster-Nyarko E."/>
            <person name="Jarju S."/>
            <person name="Secka A."/>
            <person name="Antonio M."/>
            <person name="Oren A."/>
            <person name="Chaudhuri R."/>
            <person name="La Ragione R.M."/>
            <person name="Hildebrand F."/>
            <person name="Pallen M.J."/>
        </authorList>
    </citation>
    <scope>NUCLEOTIDE SEQUENCE [LARGE SCALE GENOMIC DNA]</scope>
    <source>
        <strain evidence="2 3">Sa2CUA2</strain>
    </source>
</reference>
<feature type="domain" description="DUF4124" evidence="1">
    <location>
        <begin position="8"/>
        <end position="48"/>
    </location>
</feature>
<gene>
    <name evidence="2" type="ORF">H9642_03960</name>
</gene>
<evidence type="ECO:0000313" key="3">
    <source>
        <dbReference type="Proteomes" id="UP000611945"/>
    </source>
</evidence>